<gene>
    <name evidence="2" type="ORF">BIT28_15855</name>
</gene>
<feature type="compositionally biased region" description="Basic and acidic residues" evidence="1">
    <location>
        <begin position="245"/>
        <end position="273"/>
    </location>
</feature>
<dbReference type="Gene3D" id="4.10.1080.10">
    <property type="entry name" value="TSP type-3 repeat"/>
    <property type="match status" value="1"/>
</dbReference>
<dbReference type="InterPro" id="IPR028974">
    <property type="entry name" value="TSP_type-3_rpt"/>
</dbReference>
<name>A0A1Q9GZ15_9GAMM</name>
<organism evidence="2 3">
    <name type="scientific">Photobacterium proteolyticum</name>
    <dbReference type="NCBI Taxonomy" id="1903952"/>
    <lineage>
        <taxon>Bacteria</taxon>
        <taxon>Pseudomonadati</taxon>
        <taxon>Pseudomonadota</taxon>
        <taxon>Gammaproteobacteria</taxon>
        <taxon>Vibrionales</taxon>
        <taxon>Vibrionaceae</taxon>
        <taxon>Photobacterium</taxon>
    </lineage>
</organism>
<feature type="compositionally biased region" description="Acidic residues" evidence="1">
    <location>
        <begin position="320"/>
        <end position="331"/>
    </location>
</feature>
<comment type="caution">
    <text evidence="2">The sequence shown here is derived from an EMBL/GenBank/DDBJ whole genome shotgun (WGS) entry which is preliminary data.</text>
</comment>
<sequence>MKQHPLAIAVGLGTLLMLAGCNDDSSNNNTAVETPQPNPQPQTTMSVTAIDGYLNKATVWLDLDRDYQLDANEPKSKSGDKGYTELDVTGIDNPEQYPIVVKAITGETIDEDNPGVTVSKNFIMSAPAGSEVVSPLTTMVDMKVRSEGIPVEQAVIDIASMLGIEAELLTEDYGDNNPQIDTVAVKLVQQSAKSIVSAGVLPNDEDALNESNLADTLVDVLDSGDEVGTALKSDRGDEVGDDYDFDRIVNESKNVESDKDKDGVADSEDKFPEDSTEWADTDGDGYGDNLADKFPQDSTEWADSDGDGYGDEAADKFPEDSTEWADTDGDGYGDNFADVFPEDSTEWADSDGDNYGDNVADKFPEDNTEWADSDDDGYGDNLADRFPEDSTEWLDSDDDNVGDNSDSYPDNAEKSVADTTTTVNNTGPVMISLLSDVRELNTNTTSVVETFNSGNIRTTKITTYSMVGSNRYFGKENEVSDLSPAGELVRTRGWEYDFNLDGVVGFRGKAFEQGSRTSEGETFWRYIDESSAQPEGGDNGADSRQFDNLDLAAQIAAKDLTGVDAIQHIIQTNEQGESSDKVTQDVKQYPTDGFDFEAEQYIPEYQYQTIATFSGGLLTGFEELRDWNADGLVNVSLQLTDVDAQGYTFAYQRPVWSNPHNTDFEEYSHYTYVQGKAGELGPQWYEVNRQISWQDGLKTATQSGKRFLLDETDGRHQKRMDEANPNGVLFSQYTTQTREVSDSEKVESSSWASFAVDDNYFGQDRENFTVLTNDMGQDYKVFQRLDNGMWLGHRFAEWGTQNIVDLTGKVEALRAANYELAQITSEQIPGLSNYDGKVLTPSFRIDDSGQPVVWHLITNNSAITGSDDGKYQLLDITLTDNGIKNGWLVNDNGVGTVVISVPFSAEPWDWYNAYWRMMVEISTINTNEGGNSYSWTSWLGEFYLDQAQATARALELGIGVKEYAVCSEGDTEWDDVNDVPAASPSYQEFVASATSCQYEAVTVSDIGGKAFYRTNSRGELRHWVLNADGTGQYFKNGYPNGQFTWEINSEGIVVIDYGNGDLDYFAYVNKDDTRISFKLYSEWNEDGQDLKEVWSSGFTYNRPENYTVRSCKVDLATTSATMADFSTAIQSCGGHHFITEEDAAGIANIKFVRVRGDGDTRAYQFNADNTVDYYRAGESRLSTTRRWERTDEGYLKITWDTANPEEYMLLANLLYSDNQSSFIAYDVYHDDGQWFKEVWSFVFREYEGNKITECIEGNSPWNNELDQPSAFNVIDDYYAATESCRVMTDDKALKFTEDMLVGNNDKSTLWALLYTEGINEQGEPIYKEDERLRFDPNNKGAFVDAEDGEFGFDWQLDDGQLLLSITHQDYAGSTEKMSIVETDGEYFSVKTFWIDTSGEWANPAPAEGEGELTSLILKQISKD</sequence>
<feature type="region of interest" description="Disordered" evidence="1">
    <location>
        <begin position="228"/>
        <end position="414"/>
    </location>
</feature>
<dbReference type="Proteomes" id="UP000186905">
    <property type="component" value="Unassembled WGS sequence"/>
</dbReference>
<feature type="compositionally biased region" description="Acidic residues" evidence="1">
    <location>
        <begin position="366"/>
        <end position="378"/>
    </location>
</feature>
<proteinExistence type="predicted"/>
<feature type="compositionally biased region" description="Acidic residues" evidence="1">
    <location>
        <begin position="300"/>
        <end position="312"/>
    </location>
</feature>
<dbReference type="STRING" id="1903952.BIT28_15855"/>
<feature type="compositionally biased region" description="Acidic residues" evidence="1">
    <location>
        <begin position="389"/>
        <end position="401"/>
    </location>
</feature>
<evidence type="ECO:0000313" key="3">
    <source>
        <dbReference type="Proteomes" id="UP000186905"/>
    </source>
</evidence>
<evidence type="ECO:0000313" key="2">
    <source>
        <dbReference type="EMBL" id="OLQ80547.1"/>
    </source>
</evidence>
<feature type="compositionally biased region" description="Acidic residues" evidence="1">
    <location>
        <begin position="274"/>
        <end position="285"/>
    </location>
</feature>
<feature type="compositionally biased region" description="Acidic residues" evidence="1">
    <location>
        <begin position="340"/>
        <end position="354"/>
    </location>
</feature>
<dbReference type="PROSITE" id="PS51257">
    <property type="entry name" value="PROKAR_LIPOPROTEIN"/>
    <property type="match status" value="1"/>
</dbReference>
<keyword evidence="3" id="KW-1185">Reference proteome</keyword>
<dbReference type="EMBL" id="MJIL01000046">
    <property type="protein sequence ID" value="OLQ80547.1"/>
    <property type="molecule type" value="Genomic_DNA"/>
</dbReference>
<evidence type="ECO:0000256" key="1">
    <source>
        <dbReference type="SAM" id="MobiDB-lite"/>
    </source>
</evidence>
<dbReference type="GO" id="GO:0005509">
    <property type="term" value="F:calcium ion binding"/>
    <property type="evidence" value="ECO:0007669"/>
    <property type="project" value="InterPro"/>
</dbReference>
<reference evidence="2 3" key="1">
    <citation type="submission" date="2016-09" db="EMBL/GenBank/DDBJ databases">
        <title>Photobacterium proteolyticum sp. nov. a protease producing bacterium isolated from ocean sediments of Laizhou Bay.</title>
        <authorList>
            <person name="Li Y."/>
        </authorList>
    </citation>
    <scope>NUCLEOTIDE SEQUENCE [LARGE SCALE GENOMIC DNA]</scope>
    <source>
        <strain evidence="2 3">13-12</strain>
    </source>
</reference>
<accession>A0A1Q9GZ15</accession>
<protein>
    <submittedName>
        <fullName evidence="2">Uncharacterized protein</fullName>
    </submittedName>
</protein>